<dbReference type="Proteomes" id="UP001341840">
    <property type="component" value="Unassembled WGS sequence"/>
</dbReference>
<keyword evidence="1" id="KW-0812">Transmembrane</keyword>
<keyword evidence="1" id="KW-1133">Transmembrane helix</keyword>
<comment type="caution">
    <text evidence="2">The sequence shown here is derived from an EMBL/GenBank/DDBJ whole genome shotgun (WGS) entry which is preliminary data.</text>
</comment>
<evidence type="ECO:0000256" key="1">
    <source>
        <dbReference type="SAM" id="Phobius"/>
    </source>
</evidence>
<organism evidence="2 3">
    <name type="scientific">Stylosanthes scabra</name>
    <dbReference type="NCBI Taxonomy" id="79078"/>
    <lineage>
        <taxon>Eukaryota</taxon>
        <taxon>Viridiplantae</taxon>
        <taxon>Streptophyta</taxon>
        <taxon>Embryophyta</taxon>
        <taxon>Tracheophyta</taxon>
        <taxon>Spermatophyta</taxon>
        <taxon>Magnoliopsida</taxon>
        <taxon>eudicotyledons</taxon>
        <taxon>Gunneridae</taxon>
        <taxon>Pentapetalae</taxon>
        <taxon>rosids</taxon>
        <taxon>fabids</taxon>
        <taxon>Fabales</taxon>
        <taxon>Fabaceae</taxon>
        <taxon>Papilionoideae</taxon>
        <taxon>50 kb inversion clade</taxon>
        <taxon>dalbergioids sensu lato</taxon>
        <taxon>Dalbergieae</taxon>
        <taxon>Pterocarpus clade</taxon>
        <taxon>Stylosanthes</taxon>
    </lineage>
</organism>
<keyword evidence="1" id="KW-0472">Membrane</keyword>
<dbReference type="EMBL" id="JASCZI010000002">
    <property type="protein sequence ID" value="MED6106030.1"/>
    <property type="molecule type" value="Genomic_DNA"/>
</dbReference>
<feature type="transmembrane region" description="Helical" evidence="1">
    <location>
        <begin position="12"/>
        <end position="37"/>
    </location>
</feature>
<evidence type="ECO:0000313" key="3">
    <source>
        <dbReference type="Proteomes" id="UP001341840"/>
    </source>
</evidence>
<protein>
    <submittedName>
        <fullName evidence="2">Uncharacterized protein</fullName>
    </submittedName>
</protein>
<accession>A0ABU6Q2A8</accession>
<sequence>MCFFSSIENNSISLYICSSSSLSLSFFSLSIPLSFLITRAQRHSLQITQGFNNFHVQNFLLSFFPITC</sequence>
<name>A0ABU6Q2A8_9FABA</name>
<evidence type="ECO:0000313" key="2">
    <source>
        <dbReference type="EMBL" id="MED6106030.1"/>
    </source>
</evidence>
<reference evidence="2 3" key="1">
    <citation type="journal article" date="2023" name="Plants (Basel)">
        <title>Bridging the Gap: Combining Genomics and Transcriptomics Approaches to Understand Stylosanthes scabra, an Orphan Legume from the Brazilian Caatinga.</title>
        <authorList>
            <person name="Ferreira-Neto J.R.C."/>
            <person name="da Silva M.D."/>
            <person name="Binneck E."/>
            <person name="de Melo N.F."/>
            <person name="da Silva R.H."/>
            <person name="de Melo A.L.T.M."/>
            <person name="Pandolfi V."/>
            <person name="Bustamante F.O."/>
            <person name="Brasileiro-Vidal A.C."/>
            <person name="Benko-Iseppon A.M."/>
        </authorList>
    </citation>
    <scope>NUCLEOTIDE SEQUENCE [LARGE SCALE GENOMIC DNA]</scope>
    <source>
        <tissue evidence="2">Leaves</tissue>
    </source>
</reference>
<gene>
    <name evidence="2" type="ORF">PIB30_000814</name>
</gene>
<keyword evidence="3" id="KW-1185">Reference proteome</keyword>
<proteinExistence type="predicted"/>